<dbReference type="InterPro" id="IPR049003">
    <property type="entry name" value="PgaA_barrel"/>
</dbReference>
<dbReference type="NCBIfam" id="TIGR03939">
    <property type="entry name" value="PGA_TPR_OMP"/>
    <property type="match status" value="1"/>
</dbReference>
<keyword evidence="3" id="KW-0732">Signal</keyword>
<protein>
    <submittedName>
        <fullName evidence="5">Poly-beta-1,6 N-acetyl-D-glucosamine export porin PgaA</fullName>
    </submittedName>
</protein>
<evidence type="ECO:0000256" key="1">
    <source>
        <dbReference type="PROSITE-ProRule" id="PRU00339"/>
    </source>
</evidence>
<dbReference type="InterPro" id="IPR019734">
    <property type="entry name" value="TPR_rpt"/>
</dbReference>
<accession>A0A261T3K8</accession>
<dbReference type="RefSeq" id="WP_094804228.1">
    <property type="nucleotide sequence ID" value="NZ_NEVP01000015.1"/>
</dbReference>
<feature type="domain" description="PgaA membrane beta barrel" evidence="4">
    <location>
        <begin position="559"/>
        <end position="839"/>
    </location>
</feature>
<evidence type="ECO:0000256" key="3">
    <source>
        <dbReference type="SAM" id="SignalP"/>
    </source>
</evidence>
<dbReference type="SUPFAM" id="SSF48452">
    <property type="entry name" value="TPR-like"/>
    <property type="match status" value="1"/>
</dbReference>
<dbReference type="PROSITE" id="PS51257">
    <property type="entry name" value="PROKAR_LIPOPROTEIN"/>
    <property type="match status" value="1"/>
</dbReference>
<feature type="chain" id="PRO_5012017541" evidence="3">
    <location>
        <begin position="34"/>
        <end position="847"/>
    </location>
</feature>
<keyword evidence="1" id="KW-0802">TPR repeat</keyword>
<dbReference type="EMBL" id="NEVP01000015">
    <property type="protein sequence ID" value="OZI44186.1"/>
    <property type="molecule type" value="Genomic_DNA"/>
</dbReference>
<dbReference type="PROSITE" id="PS50005">
    <property type="entry name" value="TPR"/>
    <property type="match status" value="1"/>
</dbReference>
<dbReference type="Proteomes" id="UP000216913">
    <property type="component" value="Unassembled WGS sequence"/>
</dbReference>
<comment type="caution">
    <text evidence="5">The sequence shown here is derived from an EMBL/GenBank/DDBJ whole genome shotgun (WGS) entry which is preliminary data.</text>
</comment>
<keyword evidence="6" id="KW-1185">Reference proteome</keyword>
<dbReference type="GO" id="GO:1901515">
    <property type="term" value="F:poly-beta-1,6-N-acetyl-D-glucosamine transmembrane transporter activity"/>
    <property type="evidence" value="ECO:0007669"/>
    <property type="project" value="InterPro"/>
</dbReference>
<sequence length="847" mass="93438">MLELKLISCRLSSLSLNSLIALAVLGCATPAAAQQAYSSSLHDFLVRQTATQHPDDVARILRQWLDRNDADAPPAADRARVLADYVTLQSRAGHDRDALNAARAAGFHTLPAYALDPLFLAARREAALDDERALLIALRRHDAAAPLTRLRSAQYAFDQGTPDVARTLARQLMADSTAPADVRAAAAELVGAAEEQAQRFHEASQAYARALELEPGSRSARRADIYLIARQGAAAAALDEARRANAGAGQAGQPALFTPVDIFGLRQQAVGQDIVWGIEQRDIVGGARRFDALDAALARSATLLDEIGTPDDPALRAVRNRARFDRLVALSARGEAQACVDLYETLVAEGVLVPYYGLAPAADSYARLRRSDLAVPLYERAVAEAGERLPMPSDTHIGLFYAYIDTARFRQAEALLSRMEAGTPPTVRLAPLPDTPNPDYTEVRDLRGRYFLYTDQPARAEETYQALTREAPFNAAFADGLARTEAAREHPHTALRLARTSAVDHPDSVPLRESVAQGLSATGQHRAARETVEQLQADYPESGPVQNTAREAKAQRAPTLTVDATYGKGNNNSALSDEDFVIDARLQSGLMDDQWRLFTRQAWAYGNTENGRAHRGRTGLGLRWERDGFTLEGEAHRDTGGPRSGGFAAAGTYRWGDHVELGLAYDTNALDVPWRAYDAGIAANQMQASAAYIVDESRRFDLRYQRMDYTDGNQNHAGSLAWTERWYSGPSQQFQTTLRTDVSRNRRSDVPYYSPDSDGSVELEARYQLLTWKRDHRTLVQRVYANAGTYRQSGFGSEAMYGLRYEHEWIFRPGWSVTYGVGTAWHPYDGQRERRTIGYLNLAIPFL</sequence>
<evidence type="ECO:0000313" key="6">
    <source>
        <dbReference type="Proteomes" id="UP000216913"/>
    </source>
</evidence>
<name>A0A261T3K8_9BORD</name>
<evidence type="ECO:0000259" key="4">
    <source>
        <dbReference type="Pfam" id="PF21197"/>
    </source>
</evidence>
<dbReference type="InterPro" id="IPR011990">
    <property type="entry name" value="TPR-like_helical_dom_sf"/>
</dbReference>
<dbReference type="Gene3D" id="1.25.40.10">
    <property type="entry name" value="Tetratricopeptide repeat domain"/>
    <property type="match status" value="1"/>
</dbReference>
<dbReference type="InterPro" id="IPR023870">
    <property type="entry name" value="PGA_export_porin_PgaA"/>
</dbReference>
<feature type="repeat" description="TPR" evidence="1">
    <location>
        <begin position="184"/>
        <end position="217"/>
    </location>
</feature>
<feature type="region of interest" description="Disordered" evidence="2">
    <location>
        <begin position="539"/>
        <end position="565"/>
    </location>
</feature>
<dbReference type="Pfam" id="PF21197">
    <property type="entry name" value="PgaA_barrel"/>
    <property type="match status" value="1"/>
</dbReference>
<dbReference type="AlphaFoldDB" id="A0A261T3K8"/>
<organism evidence="5 6">
    <name type="scientific">Bordetella genomosp. 5</name>
    <dbReference type="NCBI Taxonomy" id="1395608"/>
    <lineage>
        <taxon>Bacteria</taxon>
        <taxon>Pseudomonadati</taxon>
        <taxon>Pseudomonadota</taxon>
        <taxon>Betaproteobacteria</taxon>
        <taxon>Burkholderiales</taxon>
        <taxon>Alcaligenaceae</taxon>
        <taxon>Bordetella</taxon>
    </lineage>
</organism>
<reference evidence="5 6" key="1">
    <citation type="submission" date="2017-05" db="EMBL/GenBank/DDBJ databases">
        <title>Complete and WGS of Bordetella genogroups.</title>
        <authorList>
            <person name="Spilker T."/>
            <person name="LiPuma J."/>
        </authorList>
    </citation>
    <scope>NUCLEOTIDE SEQUENCE [LARGE SCALE GENOMIC DNA]</scope>
    <source>
        <strain evidence="5 6">AU10456</strain>
    </source>
</reference>
<evidence type="ECO:0000313" key="5">
    <source>
        <dbReference type="EMBL" id="OZI44186.1"/>
    </source>
</evidence>
<evidence type="ECO:0000256" key="2">
    <source>
        <dbReference type="SAM" id="MobiDB-lite"/>
    </source>
</evidence>
<gene>
    <name evidence="5" type="ORF">CAL25_22885</name>
</gene>
<feature type="signal peptide" evidence="3">
    <location>
        <begin position="1"/>
        <end position="33"/>
    </location>
</feature>
<dbReference type="OrthoDB" id="5405060at2"/>
<proteinExistence type="predicted"/>